<proteinExistence type="predicted"/>
<dbReference type="GO" id="GO:0003723">
    <property type="term" value="F:RNA binding"/>
    <property type="evidence" value="ECO:0007669"/>
    <property type="project" value="InterPro"/>
</dbReference>
<dbReference type="GO" id="GO:0001522">
    <property type="term" value="P:pseudouridine synthesis"/>
    <property type="evidence" value="ECO:0007669"/>
    <property type="project" value="InterPro"/>
</dbReference>
<dbReference type="Gene3D" id="3.30.70.580">
    <property type="entry name" value="Pseudouridine synthase I, catalytic domain, N-terminal subdomain"/>
    <property type="match status" value="1"/>
</dbReference>
<reference evidence="2" key="1">
    <citation type="submission" date="2013-08" db="EMBL/GenBank/DDBJ databases">
        <authorList>
            <person name="Mendez C."/>
            <person name="Richter M."/>
            <person name="Ferrer M."/>
            <person name="Sanchez J."/>
        </authorList>
    </citation>
    <scope>NUCLEOTIDE SEQUENCE</scope>
</reference>
<keyword evidence="1" id="KW-0413">Isomerase</keyword>
<comment type="caution">
    <text evidence="2">The sequence shown here is derived from an EMBL/GenBank/DDBJ whole genome shotgun (WGS) entry which is preliminary data.</text>
</comment>
<dbReference type="InterPro" id="IPR042092">
    <property type="entry name" value="PsdUridine_s_RsuA/RluB/E/F_cat"/>
</dbReference>
<reference evidence="2" key="2">
    <citation type="journal article" date="2014" name="ISME J.">
        <title>Microbial stratification in low pH oxic and suboxic macroscopic growths along an acid mine drainage.</title>
        <authorList>
            <person name="Mendez-Garcia C."/>
            <person name="Mesa V."/>
            <person name="Sprenger R.R."/>
            <person name="Richter M."/>
            <person name="Diez M.S."/>
            <person name="Solano J."/>
            <person name="Bargiela R."/>
            <person name="Golyshina O.V."/>
            <person name="Manteca A."/>
            <person name="Ramos J.L."/>
            <person name="Gallego J.R."/>
            <person name="Llorente I."/>
            <person name="Martins Dos Santos V.A."/>
            <person name="Jensen O.N."/>
            <person name="Pelaez A.I."/>
            <person name="Sanchez J."/>
            <person name="Ferrer M."/>
        </authorList>
    </citation>
    <scope>NUCLEOTIDE SEQUENCE</scope>
</reference>
<protein>
    <submittedName>
        <fullName evidence="2">Ribosomal large subunit pseudouridine synthase B</fullName>
    </submittedName>
</protein>
<feature type="non-terminal residue" evidence="2">
    <location>
        <position position="1"/>
    </location>
</feature>
<dbReference type="AlphaFoldDB" id="T0ZP53"/>
<name>T0ZP53_9ZZZZ</name>
<dbReference type="SUPFAM" id="SSF55120">
    <property type="entry name" value="Pseudouridine synthase"/>
    <property type="match status" value="1"/>
</dbReference>
<sequence length="163" mass="17576">PLDQPLPNAPEAAAALERLPGRSGRRFIVISPMPRIDGGLELICGDGACAAQLQRRVRQWISVFSVRVIGELAEAQHAGVLGGALDSGERLMVLDCQGAGGEGTNRWYTVRARGASGKAIRQLFERQGARVSRILRIQLGPLTLGRTLSRGHFRAVETDEIEA</sequence>
<dbReference type="InterPro" id="IPR020094">
    <property type="entry name" value="TruA/RsuA/RluB/E/F_N"/>
</dbReference>
<dbReference type="EMBL" id="AUZX01010771">
    <property type="protein sequence ID" value="EQD46292.1"/>
    <property type="molecule type" value="Genomic_DNA"/>
</dbReference>
<feature type="non-terminal residue" evidence="2">
    <location>
        <position position="163"/>
    </location>
</feature>
<accession>T0ZP53</accession>
<evidence type="ECO:0000256" key="1">
    <source>
        <dbReference type="ARBA" id="ARBA00023235"/>
    </source>
</evidence>
<dbReference type="InterPro" id="IPR020103">
    <property type="entry name" value="PsdUridine_synth_cat_dom_sf"/>
</dbReference>
<dbReference type="GO" id="GO:0009982">
    <property type="term" value="F:pseudouridine synthase activity"/>
    <property type="evidence" value="ECO:0007669"/>
    <property type="project" value="InterPro"/>
</dbReference>
<gene>
    <name evidence="2" type="ORF">B1A_14668</name>
</gene>
<organism evidence="2">
    <name type="scientific">mine drainage metagenome</name>
    <dbReference type="NCBI Taxonomy" id="410659"/>
    <lineage>
        <taxon>unclassified sequences</taxon>
        <taxon>metagenomes</taxon>
        <taxon>ecological metagenomes</taxon>
    </lineage>
</organism>
<evidence type="ECO:0000313" key="2">
    <source>
        <dbReference type="EMBL" id="EQD46292.1"/>
    </source>
</evidence>
<dbReference type="Gene3D" id="3.30.70.1560">
    <property type="entry name" value="Alpha-L RNA-binding motif"/>
    <property type="match status" value="1"/>
</dbReference>